<feature type="active site" evidence="8">
    <location>
        <position position="146"/>
    </location>
</feature>
<feature type="binding site" evidence="8">
    <location>
        <position position="145"/>
    </location>
    <ligand>
        <name>Zn(2+)</name>
        <dbReference type="ChEBI" id="CHEBI:29105"/>
        <note>catalytic</note>
    </ligand>
</feature>
<evidence type="ECO:0000259" key="10">
    <source>
        <dbReference type="PROSITE" id="PS51864"/>
    </source>
</evidence>
<sequence length="265" mass="30174">MAAAFLWPLLLFGLPSMSSAKPASSNIYTGAVDIPDVIEGDIYMPPITSVSDLRARTKETPLWPGGVVHYIIDDAFDSWEKEEILSAMQQIESVSCVQFRERADEEGYIHILSKQGCFSEVGMSGLRQLVSLNFEVCATYGTIVHELLHVLGLWHEQSRADRDRYVRVVWNNVVPRFKANFMKTNRVPYLDEDYDYESIMHYFFNAFSKDPEQATLVPKNTGVELFNLGLAFKENRMTKVDIHKLNTIYHCPADKPAGHDDAHHE</sequence>
<accession>A0A131Z5K1</accession>
<dbReference type="InterPro" id="IPR001506">
    <property type="entry name" value="Peptidase_M12A"/>
</dbReference>
<dbReference type="PANTHER" id="PTHR10127">
    <property type="entry name" value="DISCOIDIN, CUB, EGF, LAMININ , AND ZINC METALLOPROTEASE DOMAIN CONTAINING"/>
    <property type="match status" value="1"/>
</dbReference>
<dbReference type="EMBL" id="GEDV01001874">
    <property type="protein sequence ID" value="JAP86683.1"/>
    <property type="molecule type" value="Transcribed_RNA"/>
</dbReference>
<dbReference type="GO" id="GO:0006508">
    <property type="term" value="P:proteolysis"/>
    <property type="evidence" value="ECO:0007669"/>
    <property type="project" value="UniProtKB-KW"/>
</dbReference>
<keyword evidence="3 8" id="KW-0479">Metal-binding</keyword>
<feature type="disulfide bond" evidence="8">
    <location>
        <begin position="96"/>
        <end position="251"/>
    </location>
</feature>
<organism evidence="11">
    <name type="scientific">Rhipicephalus appendiculatus</name>
    <name type="common">Brown ear tick</name>
    <dbReference type="NCBI Taxonomy" id="34631"/>
    <lineage>
        <taxon>Eukaryota</taxon>
        <taxon>Metazoa</taxon>
        <taxon>Ecdysozoa</taxon>
        <taxon>Arthropoda</taxon>
        <taxon>Chelicerata</taxon>
        <taxon>Arachnida</taxon>
        <taxon>Acari</taxon>
        <taxon>Parasitiformes</taxon>
        <taxon>Ixodida</taxon>
        <taxon>Ixodoidea</taxon>
        <taxon>Ixodidae</taxon>
        <taxon>Rhipicephalinae</taxon>
        <taxon>Rhipicephalus</taxon>
        <taxon>Rhipicephalus</taxon>
    </lineage>
</organism>
<protein>
    <recommendedName>
        <fullName evidence="9">Metalloendopeptidase</fullName>
        <ecNumber evidence="9">3.4.24.-</ecNumber>
    </recommendedName>
</protein>
<evidence type="ECO:0000256" key="8">
    <source>
        <dbReference type="PROSITE-ProRule" id="PRU01211"/>
    </source>
</evidence>
<keyword evidence="2 8" id="KW-0645">Protease</keyword>
<feature type="binding site" evidence="8">
    <location>
        <position position="155"/>
    </location>
    <ligand>
        <name>Zn(2+)</name>
        <dbReference type="ChEBI" id="CHEBI:29105"/>
        <note>catalytic</note>
    </ligand>
</feature>
<evidence type="ECO:0000256" key="9">
    <source>
        <dbReference type="RuleBase" id="RU361183"/>
    </source>
</evidence>
<dbReference type="Pfam" id="PF01400">
    <property type="entry name" value="Astacin"/>
    <property type="match status" value="1"/>
</dbReference>
<reference evidence="11" key="1">
    <citation type="journal article" date="2016" name="Ticks Tick Borne Dis.">
        <title>De novo assembly and annotation of the salivary gland transcriptome of Rhipicephalus appendiculatus male and female ticks during blood feeding.</title>
        <authorList>
            <person name="de Castro M.H."/>
            <person name="de Klerk D."/>
            <person name="Pienaar R."/>
            <person name="Latif A.A."/>
            <person name="Rees D.J."/>
            <person name="Mans B.J."/>
        </authorList>
    </citation>
    <scope>NUCLEOTIDE SEQUENCE</scope>
    <source>
        <tissue evidence="11">Salivary glands</tissue>
    </source>
</reference>
<dbReference type="CDD" id="cd04280">
    <property type="entry name" value="ZnMc_astacin_like"/>
    <property type="match status" value="1"/>
</dbReference>
<proteinExistence type="predicted"/>
<keyword evidence="6 8" id="KW-0482">Metalloprotease</keyword>
<dbReference type="InterPro" id="IPR006026">
    <property type="entry name" value="Peptidase_Metallo"/>
</dbReference>
<dbReference type="PROSITE" id="PS51864">
    <property type="entry name" value="ASTACIN"/>
    <property type="match status" value="1"/>
</dbReference>
<dbReference type="PANTHER" id="PTHR10127:SF780">
    <property type="entry name" value="METALLOENDOPEPTIDASE"/>
    <property type="match status" value="1"/>
</dbReference>
<name>A0A131Z5K1_RHIAP</name>
<dbReference type="GO" id="GO:0008270">
    <property type="term" value="F:zinc ion binding"/>
    <property type="evidence" value="ECO:0007669"/>
    <property type="project" value="UniProtKB-UniRule"/>
</dbReference>
<dbReference type="EC" id="3.4.24.-" evidence="9"/>
<keyword evidence="4 8" id="KW-0378">Hydrolase</keyword>
<keyword evidence="5 8" id="KW-0862">Zinc</keyword>
<comment type="cofactor">
    <cofactor evidence="8 9">
        <name>Zn(2+)</name>
        <dbReference type="ChEBI" id="CHEBI:29105"/>
    </cofactor>
    <text evidence="8 9">Binds 1 zinc ion per subunit.</text>
</comment>
<dbReference type="SUPFAM" id="SSF55486">
    <property type="entry name" value="Metalloproteases ('zincins'), catalytic domain"/>
    <property type="match status" value="1"/>
</dbReference>
<feature type="signal peptide" evidence="9">
    <location>
        <begin position="1"/>
        <end position="20"/>
    </location>
</feature>
<dbReference type="GO" id="GO:0004222">
    <property type="term" value="F:metalloendopeptidase activity"/>
    <property type="evidence" value="ECO:0007669"/>
    <property type="project" value="UniProtKB-UniRule"/>
</dbReference>
<keyword evidence="8" id="KW-1015">Disulfide bond</keyword>
<comment type="caution">
    <text evidence="8">Lacks conserved residue(s) required for the propagation of feature annotation.</text>
</comment>
<dbReference type="AlphaFoldDB" id="A0A131Z5K1"/>
<evidence type="ECO:0000256" key="1">
    <source>
        <dbReference type="ARBA" id="ARBA00011245"/>
    </source>
</evidence>
<evidence type="ECO:0000256" key="3">
    <source>
        <dbReference type="ARBA" id="ARBA00022723"/>
    </source>
</evidence>
<keyword evidence="9" id="KW-0732">Signal</keyword>
<evidence type="ECO:0000256" key="6">
    <source>
        <dbReference type="ARBA" id="ARBA00023049"/>
    </source>
</evidence>
<feature type="binding site" evidence="8">
    <location>
        <position position="149"/>
    </location>
    <ligand>
        <name>Zn(2+)</name>
        <dbReference type="ChEBI" id="CHEBI:29105"/>
        <note>catalytic</note>
    </ligand>
</feature>
<feature type="domain" description="Peptidase M12A" evidence="10">
    <location>
        <begin position="54"/>
        <end position="252"/>
    </location>
</feature>
<feature type="chain" id="PRO_5007229935" description="Metalloendopeptidase" evidence="9">
    <location>
        <begin position="21"/>
        <end position="265"/>
    </location>
</feature>
<evidence type="ECO:0000313" key="11">
    <source>
        <dbReference type="EMBL" id="JAP86683.1"/>
    </source>
</evidence>
<dbReference type="InterPro" id="IPR034035">
    <property type="entry name" value="Astacin-like_dom"/>
</dbReference>
<evidence type="ECO:0000256" key="5">
    <source>
        <dbReference type="ARBA" id="ARBA00022833"/>
    </source>
</evidence>
<dbReference type="SMART" id="SM00235">
    <property type="entry name" value="ZnMc"/>
    <property type="match status" value="1"/>
</dbReference>
<comment type="function">
    <text evidence="7">Zinc metalloprotease. Provoques deadhesion of endothelial cells from cell cultures, and also degradation of fibronectin, fibrinogen and gelatin in vitro. Its role in the venom is not fully understood but it might act as a spreading factor that facilitates diffusion of other venom toxins. Alternatively, it might be involved in the proteolytic processing of other venom toxins or it might play a role in extra-oral digestion of prey.</text>
</comment>
<evidence type="ECO:0000256" key="2">
    <source>
        <dbReference type="ARBA" id="ARBA00022670"/>
    </source>
</evidence>
<dbReference type="Gene3D" id="3.40.390.10">
    <property type="entry name" value="Collagenase (Catalytic Domain)"/>
    <property type="match status" value="1"/>
</dbReference>
<evidence type="ECO:0000256" key="4">
    <source>
        <dbReference type="ARBA" id="ARBA00022801"/>
    </source>
</evidence>
<dbReference type="InterPro" id="IPR024079">
    <property type="entry name" value="MetalloPept_cat_dom_sf"/>
</dbReference>
<evidence type="ECO:0000256" key="7">
    <source>
        <dbReference type="ARBA" id="ARBA00025529"/>
    </source>
</evidence>
<dbReference type="PRINTS" id="PR00480">
    <property type="entry name" value="ASTACIN"/>
</dbReference>
<comment type="subunit">
    <text evidence="1">Monomer.</text>
</comment>